<dbReference type="Proteomes" id="UP000294325">
    <property type="component" value="Chromosome"/>
</dbReference>
<sequence>MDVYEVRRINARMLSAIAGGPVAFGEQLDKPQSLVSRWIGETKSPKNIGNNAAREIEGAFSKPHGWLDQKHQQLWAQHGVGPKARVRRKEDGEEEGEVVYLPQNVIRLAQAIAEAPPERIKAMLTLLGIDKKLSEKIKEVAPDRRNHSSDRRKNVHEVDFERRSGLDRRDDEGVILGPGESLEDIFGEEDGQQSQNNDFE</sequence>
<reference evidence="2 3" key="1">
    <citation type="submission" date="2019-03" db="EMBL/GenBank/DDBJ databases">
        <title>The genome sequence of Nitrosococcus wardiae strain D1FHST reveals the archetypal metabolic capacity of ammonia-oxidizing Gammaproteobacteria.</title>
        <authorList>
            <person name="Wang L."/>
            <person name="Lim C.K."/>
            <person name="Hanson T.E."/>
            <person name="Dang H."/>
            <person name="Klotz M.G."/>
        </authorList>
    </citation>
    <scope>NUCLEOTIDE SEQUENCE [LARGE SCALE GENOMIC DNA]</scope>
    <source>
        <strain evidence="2 3">D1FHS</strain>
    </source>
</reference>
<dbReference type="KEGG" id="nwr:E3U44_18120"/>
<dbReference type="RefSeq" id="WP_134359453.1">
    <property type="nucleotide sequence ID" value="NZ_CP038033.1"/>
</dbReference>
<accession>A0A4P7C0W1</accession>
<evidence type="ECO:0000313" key="2">
    <source>
        <dbReference type="EMBL" id="QBQ56203.1"/>
    </source>
</evidence>
<feature type="compositionally biased region" description="Acidic residues" evidence="1">
    <location>
        <begin position="181"/>
        <end position="191"/>
    </location>
</feature>
<feature type="region of interest" description="Disordered" evidence="1">
    <location>
        <begin position="140"/>
        <end position="200"/>
    </location>
</feature>
<name>A0A4P7C0W1_9GAMM</name>
<organism evidence="2 3">
    <name type="scientific">Nitrosococcus wardiae</name>
    <dbReference type="NCBI Taxonomy" id="1814290"/>
    <lineage>
        <taxon>Bacteria</taxon>
        <taxon>Pseudomonadati</taxon>
        <taxon>Pseudomonadota</taxon>
        <taxon>Gammaproteobacteria</taxon>
        <taxon>Chromatiales</taxon>
        <taxon>Chromatiaceae</taxon>
        <taxon>Nitrosococcus</taxon>
    </lineage>
</organism>
<dbReference type="AlphaFoldDB" id="A0A4P7C0W1"/>
<feature type="compositionally biased region" description="Basic and acidic residues" evidence="1">
    <location>
        <begin position="140"/>
        <end position="172"/>
    </location>
</feature>
<evidence type="ECO:0000256" key="1">
    <source>
        <dbReference type="SAM" id="MobiDB-lite"/>
    </source>
</evidence>
<protein>
    <submittedName>
        <fullName evidence="2">Uncharacterized protein</fullName>
    </submittedName>
</protein>
<dbReference type="OrthoDB" id="9791537at2"/>
<keyword evidence="3" id="KW-1185">Reference proteome</keyword>
<gene>
    <name evidence="2" type="ORF">E3U44_18120</name>
</gene>
<proteinExistence type="predicted"/>
<dbReference type="EMBL" id="CP038033">
    <property type="protein sequence ID" value="QBQ56203.1"/>
    <property type="molecule type" value="Genomic_DNA"/>
</dbReference>
<evidence type="ECO:0000313" key="3">
    <source>
        <dbReference type="Proteomes" id="UP000294325"/>
    </source>
</evidence>